<accession>A0A381TKY0</accession>
<feature type="non-terminal residue" evidence="1">
    <location>
        <position position="1"/>
    </location>
</feature>
<dbReference type="AlphaFoldDB" id="A0A381TKY0"/>
<reference evidence="1" key="1">
    <citation type="submission" date="2018-05" db="EMBL/GenBank/DDBJ databases">
        <authorList>
            <person name="Lanie J.A."/>
            <person name="Ng W.-L."/>
            <person name="Kazmierczak K.M."/>
            <person name="Andrzejewski T.M."/>
            <person name="Davidsen T.M."/>
            <person name="Wayne K.J."/>
            <person name="Tettelin H."/>
            <person name="Glass J.I."/>
            <person name="Rusch D."/>
            <person name="Podicherti R."/>
            <person name="Tsui H.-C.T."/>
            <person name="Winkler M.E."/>
        </authorList>
    </citation>
    <scope>NUCLEOTIDE SEQUENCE</scope>
</reference>
<dbReference type="InterPro" id="IPR021457">
    <property type="entry name" value="DUF3108"/>
</dbReference>
<dbReference type="EMBL" id="UINC01004773">
    <property type="protein sequence ID" value="SVA16746.1"/>
    <property type="molecule type" value="Genomic_DNA"/>
</dbReference>
<evidence type="ECO:0008006" key="2">
    <source>
        <dbReference type="Google" id="ProtNLM"/>
    </source>
</evidence>
<sequence>VNICIAEEAIKTYHAMYQVEIRGKIIGTSELSVQSRLGENTYRFTSKTTARGMLRLLQPSPVLEHTDFIYEKNRIRPTEFWFQNTNGEEKNNLHIIFNWDRGIATTTEGKATSVVEIRDNVLNRGSMQVAMMRDLSRGVEPGPYVLVDGDSLKTYRYTYEGETTQETPLGAITTREYTQQRDNSTRQTSIWLAPKLSYLPVRMEQKRGSKTRTTFTLQSVKGLKK</sequence>
<evidence type="ECO:0000313" key="1">
    <source>
        <dbReference type="EMBL" id="SVA16746.1"/>
    </source>
</evidence>
<organism evidence="1">
    <name type="scientific">marine metagenome</name>
    <dbReference type="NCBI Taxonomy" id="408172"/>
    <lineage>
        <taxon>unclassified sequences</taxon>
        <taxon>metagenomes</taxon>
        <taxon>ecological metagenomes</taxon>
    </lineage>
</organism>
<name>A0A381TKY0_9ZZZZ</name>
<protein>
    <recommendedName>
        <fullName evidence="2">DUF3108 domain-containing protein</fullName>
    </recommendedName>
</protein>
<dbReference type="Pfam" id="PF11306">
    <property type="entry name" value="DUF3108"/>
    <property type="match status" value="1"/>
</dbReference>
<gene>
    <name evidence="1" type="ORF">METZ01_LOCUS69600</name>
</gene>
<proteinExistence type="predicted"/>